<dbReference type="InterPro" id="IPR001537">
    <property type="entry name" value="SpoU_MeTrfase"/>
</dbReference>
<evidence type="ECO:0000256" key="6">
    <source>
        <dbReference type="HAMAP-Rule" id="MF_01885"/>
    </source>
</evidence>
<keyword evidence="5 6" id="KW-0819">tRNA processing</keyword>
<keyword evidence="1 6" id="KW-0963">Cytoplasm</keyword>
<dbReference type="Proteomes" id="UP000324209">
    <property type="component" value="Chromosome"/>
</dbReference>
<evidence type="ECO:0000256" key="5">
    <source>
        <dbReference type="ARBA" id="ARBA00022694"/>
    </source>
</evidence>
<dbReference type="InterPro" id="IPR016914">
    <property type="entry name" value="TrmL"/>
</dbReference>
<dbReference type="PANTHER" id="PTHR42971:SF1">
    <property type="entry name" value="TRNA (CYTIDINE(34)-2'-O)-METHYLTRANSFERASE"/>
    <property type="match status" value="1"/>
</dbReference>
<dbReference type="PIRSF" id="PIRSF029256">
    <property type="entry name" value="SpoU_TrmH_prd"/>
    <property type="match status" value="1"/>
</dbReference>
<dbReference type="CDD" id="cd18094">
    <property type="entry name" value="SpoU-like_TrmL"/>
    <property type="match status" value="1"/>
</dbReference>
<dbReference type="Pfam" id="PF00588">
    <property type="entry name" value="SpoU_methylase"/>
    <property type="match status" value="1"/>
</dbReference>
<evidence type="ECO:0000313" key="9">
    <source>
        <dbReference type="EMBL" id="QEN07044.1"/>
    </source>
</evidence>
<dbReference type="GO" id="GO:0141098">
    <property type="term" value="F:tRNA (cytidine(34)-2'-O)-methyltransferase activity"/>
    <property type="evidence" value="ECO:0007669"/>
    <property type="project" value="RHEA"/>
</dbReference>
<dbReference type="EMBL" id="CP036150">
    <property type="protein sequence ID" value="QEN07044.1"/>
    <property type="molecule type" value="Genomic_DNA"/>
</dbReference>
<feature type="binding site" evidence="6 7">
    <location>
        <position position="101"/>
    </location>
    <ligand>
        <name>S-adenosyl-L-methionine</name>
        <dbReference type="ChEBI" id="CHEBI:59789"/>
    </ligand>
</feature>
<comment type="subcellular location">
    <subcellularLocation>
        <location evidence="6">Cytoplasm</location>
    </subcellularLocation>
</comment>
<dbReference type="GO" id="GO:0003723">
    <property type="term" value="F:RNA binding"/>
    <property type="evidence" value="ECO:0007669"/>
    <property type="project" value="InterPro"/>
</dbReference>
<dbReference type="Gene3D" id="3.40.1280.10">
    <property type="match status" value="1"/>
</dbReference>
<keyword evidence="4 6" id="KW-0949">S-adenosyl-L-methionine</keyword>
<gene>
    <name evidence="9" type="ORF">EXM22_03230</name>
</gene>
<keyword evidence="2 6" id="KW-0489">Methyltransferase</keyword>
<evidence type="ECO:0000259" key="8">
    <source>
        <dbReference type="Pfam" id="PF00588"/>
    </source>
</evidence>
<accession>A0A5C1QKC4</accession>
<evidence type="ECO:0000313" key="10">
    <source>
        <dbReference type="Proteomes" id="UP000324209"/>
    </source>
</evidence>
<dbReference type="InterPro" id="IPR029026">
    <property type="entry name" value="tRNA_m1G_MTases_N"/>
</dbReference>
<evidence type="ECO:0000256" key="3">
    <source>
        <dbReference type="ARBA" id="ARBA00022679"/>
    </source>
</evidence>
<feature type="domain" description="tRNA/rRNA methyltransferase SpoU type" evidence="8">
    <location>
        <begin position="3"/>
        <end position="142"/>
    </location>
</feature>
<comment type="caution">
    <text evidence="6">Lacks conserved residue(s) required for the propagation of feature annotation.</text>
</comment>
<dbReference type="PANTHER" id="PTHR42971">
    <property type="entry name" value="TRNA (CYTIDINE(34)-2'-O)-METHYLTRANSFERASE"/>
    <property type="match status" value="1"/>
</dbReference>
<comment type="function">
    <text evidence="6">Could methylate the ribose at the nucleotide 34 wobble position in tRNA.</text>
</comment>
<dbReference type="OrthoDB" id="9789043at2"/>
<dbReference type="InterPro" id="IPR029028">
    <property type="entry name" value="Alpha/beta_knot_MTases"/>
</dbReference>
<dbReference type="GO" id="GO:0002130">
    <property type="term" value="P:wobble position ribose methylation"/>
    <property type="evidence" value="ECO:0007669"/>
    <property type="project" value="TreeGrafter"/>
</dbReference>
<dbReference type="FunFam" id="3.40.1280.10:FF:000002">
    <property type="entry name" value="Peptidylprolyl isomerase"/>
    <property type="match status" value="1"/>
</dbReference>
<keyword evidence="10" id="KW-1185">Reference proteome</keyword>
<evidence type="ECO:0000256" key="7">
    <source>
        <dbReference type="PIRSR" id="PIRSR029256-1"/>
    </source>
</evidence>
<dbReference type="KEGG" id="ock:EXM22_03230"/>
<protein>
    <recommendedName>
        <fullName evidence="6">Putative tRNA (cytidine(34)-2'-O)-methyltransferase</fullName>
        <ecNumber evidence="6">2.1.1.207</ecNumber>
    </recommendedName>
    <alternativeName>
        <fullName evidence="6">tRNA (cytidine/uridine-2'-O-)-methyltransferase</fullName>
    </alternativeName>
</protein>
<dbReference type="GO" id="GO:0042802">
    <property type="term" value="F:identical protein binding"/>
    <property type="evidence" value="ECO:0007669"/>
    <property type="project" value="UniProtKB-ARBA"/>
</dbReference>
<dbReference type="SUPFAM" id="SSF75217">
    <property type="entry name" value="alpha/beta knot"/>
    <property type="match status" value="1"/>
</dbReference>
<evidence type="ECO:0000256" key="1">
    <source>
        <dbReference type="ARBA" id="ARBA00022490"/>
    </source>
</evidence>
<reference evidence="9 10" key="1">
    <citation type="submission" date="2019-02" db="EMBL/GenBank/DDBJ databases">
        <title>Complete Genome Sequence and Methylome Analysis of free living Spirochaetas.</title>
        <authorList>
            <person name="Fomenkov A."/>
            <person name="Dubinina G."/>
            <person name="Leshcheva N."/>
            <person name="Mikheeva N."/>
            <person name="Grabovich M."/>
            <person name="Vincze T."/>
            <person name="Roberts R.J."/>
        </authorList>
    </citation>
    <scope>NUCLEOTIDE SEQUENCE [LARGE SCALE GENOMIC DNA]</scope>
    <source>
        <strain evidence="9 10">K2</strain>
    </source>
</reference>
<feature type="binding site" evidence="6 7">
    <location>
        <position position="130"/>
    </location>
    <ligand>
        <name>S-adenosyl-L-methionine</name>
        <dbReference type="ChEBI" id="CHEBI:59789"/>
    </ligand>
</feature>
<feature type="binding site" evidence="6 7">
    <location>
        <position position="122"/>
    </location>
    <ligand>
        <name>S-adenosyl-L-methionine</name>
        <dbReference type="ChEBI" id="CHEBI:59789"/>
    </ligand>
</feature>
<evidence type="ECO:0000256" key="2">
    <source>
        <dbReference type="ARBA" id="ARBA00022603"/>
    </source>
</evidence>
<organism evidence="9 10">
    <name type="scientific">Oceanispirochaeta crateris</name>
    <dbReference type="NCBI Taxonomy" id="2518645"/>
    <lineage>
        <taxon>Bacteria</taxon>
        <taxon>Pseudomonadati</taxon>
        <taxon>Spirochaetota</taxon>
        <taxon>Spirochaetia</taxon>
        <taxon>Spirochaetales</taxon>
        <taxon>Spirochaetaceae</taxon>
        <taxon>Oceanispirochaeta</taxon>
    </lineage>
</organism>
<keyword evidence="3 6" id="KW-0808">Transferase</keyword>
<comment type="catalytic activity">
    <reaction evidence="6">
        <text>cytidine(34) in tRNA + S-adenosyl-L-methionine = 2'-O-methylcytidine(34) in tRNA + S-adenosyl-L-homocysteine + H(+)</text>
        <dbReference type="Rhea" id="RHEA:43084"/>
        <dbReference type="Rhea" id="RHEA-COMP:10331"/>
        <dbReference type="Rhea" id="RHEA-COMP:10332"/>
        <dbReference type="ChEBI" id="CHEBI:15378"/>
        <dbReference type="ChEBI" id="CHEBI:57856"/>
        <dbReference type="ChEBI" id="CHEBI:59789"/>
        <dbReference type="ChEBI" id="CHEBI:74495"/>
        <dbReference type="ChEBI" id="CHEBI:82748"/>
        <dbReference type="EC" id="2.1.1.207"/>
    </reaction>
</comment>
<dbReference type="GO" id="GO:0005737">
    <property type="term" value="C:cytoplasm"/>
    <property type="evidence" value="ECO:0007669"/>
    <property type="project" value="UniProtKB-SubCell"/>
</dbReference>
<sequence>MSLNIVLHEPEIPQNTGNIARTCAATGAALHLIEPLGFSIDEKAVRRAGLDYWSKLSLFVYANLDDFFHQNSVGPYFFCTTKARKTYAETSYPSGAYLIFGKESKGIPEDILVKHPDDCIRIPMKPDIRSLNLSNAVAIVTYEALKQRGFRSMDLEGELHDQSWDDGQDESP</sequence>
<dbReference type="RefSeq" id="WP_149485126.1">
    <property type="nucleotide sequence ID" value="NZ_CP036150.1"/>
</dbReference>
<dbReference type="GO" id="GO:0141102">
    <property type="term" value="F:tRNA (5-carboxymethylaminomethyluridine(34)-2'-O)-methyltransferase activity"/>
    <property type="evidence" value="ECO:0007669"/>
    <property type="project" value="RHEA"/>
</dbReference>
<proteinExistence type="inferred from homology"/>
<dbReference type="EC" id="2.1.1.207" evidence="6"/>
<comment type="catalytic activity">
    <reaction evidence="6">
        <text>5-carboxymethylaminomethyluridine(34) in tRNA(Leu) + S-adenosyl-L-methionine = 5-carboxymethylaminomethyl-2'-O-methyluridine(34) in tRNA(Leu) + S-adenosyl-L-homocysteine + H(+)</text>
        <dbReference type="Rhea" id="RHEA:43088"/>
        <dbReference type="Rhea" id="RHEA-COMP:10333"/>
        <dbReference type="Rhea" id="RHEA-COMP:10334"/>
        <dbReference type="ChEBI" id="CHEBI:15378"/>
        <dbReference type="ChEBI" id="CHEBI:57856"/>
        <dbReference type="ChEBI" id="CHEBI:59789"/>
        <dbReference type="ChEBI" id="CHEBI:74508"/>
        <dbReference type="ChEBI" id="CHEBI:74511"/>
        <dbReference type="EC" id="2.1.1.207"/>
    </reaction>
</comment>
<dbReference type="AlphaFoldDB" id="A0A5C1QKC4"/>
<dbReference type="HAMAP" id="MF_01885">
    <property type="entry name" value="tRNA_methyltr_TrmL"/>
    <property type="match status" value="1"/>
</dbReference>
<evidence type="ECO:0000256" key="4">
    <source>
        <dbReference type="ARBA" id="ARBA00022691"/>
    </source>
</evidence>
<name>A0A5C1QKC4_9SPIO</name>
<comment type="similarity">
    <text evidence="6">Belongs to the class IV-like SAM-binding methyltransferase superfamily. RNA methyltransferase TrmH family. TrmL subfamily.</text>
</comment>